<comment type="pathway">
    <text evidence="1">Cofactor biosynthesis; ubiquinone biosynthesis.</text>
</comment>
<dbReference type="PANTHER" id="PTHR38693">
    <property type="entry name" value="UBIQUINONE BIOSYNTHESIS PROTEIN UBIJ"/>
    <property type="match status" value="1"/>
</dbReference>
<dbReference type="Pfam" id="PF02036">
    <property type="entry name" value="SCP2"/>
    <property type="match status" value="1"/>
</dbReference>
<evidence type="ECO:0000313" key="2">
    <source>
        <dbReference type="EMBL" id="EGG30098.1"/>
    </source>
</evidence>
<comment type="subcellular location">
    <subcellularLocation>
        <location evidence="1">Cytoplasm</location>
    </subcellularLocation>
</comment>
<dbReference type="GO" id="GO:0006744">
    <property type="term" value="P:ubiquinone biosynthetic process"/>
    <property type="evidence" value="ECO:0007669"/>
    <property type="project" value="UniProtKB-UniRule"/>
</dbReference>
<dbReference type="Proteomes" id="UP000005615">
    <property type="component" value="Unassembled WGS sequence"/>
</dbReference>
<dbReference type="GO" id="GO:0005737">
    <property type="term" value="C:cytoplasm"/>
    <property type="evidence" value="ECO:0007669"/>
    <property type="project" value="UniProtKB-SubCell"/>
</dbReference>
<dbReference type="EMBL" id="AEIG01000024">
    <property type="protein sequence ID" value="EGG30098.1"/>
    <property type="molecule type" value="Genomic_DNA"/>
</dbReference>
<name>F3L0P1_9GAMM</name>
<proteinExistence type="inferred from homology"/>
<comment type="function">
    <text evidence="1">Required for ubiquinone (coenzyme Q) biosynthesis. Binds hydrophobic ubiquinone biosynthetic intermediates via its SCP2 domain and is essential for the stability of the Ubi complex. May constitute a docking platform where Ubi enzymes assemble and access their SCP2-bound polyprenyl substrates.</text>
</comment>
<dbReference type="OrthoDB" id="5801225at2"/>
<dbReference type="PANTHER" id="PTHR38693:SF1">
    <property type="entry name" value="UBIQUINONE BIOSYNTHESIS ACCESSORY FACTOR UBIJ"/>
    <property type="match status" value="1"/>
</dbReference>
<comment type="similarity">
    <text evidence="1">Belongs to the UbiJ family.</text>
</comment>
<evidence type="ECO:0000256" key="1">
    <source>
        <dbReference type="HAMAP-Rule" id="MF_02215"/>
    </source>
</evidence>
<evidence type="ECO:0000313" key="3">
    <source>
        <dbReference type="Proteomes" id="UP000005615"/>
    </source>
</evidence>
<dbReference type="InterPro" id="IPR003033">
    <property type="entry name" value="SCP2_sterol-bd_dom"/>
</dbReference>
<dbReference type="AlphaFoldDB" id="F3L0P1"/>
<dbReference type="HAMAP" id="MF_02215">
    <property type="entry name" value="UbiJ"/>
    <property type="match status" value="1"/>
</dbReference>
<dbReference type="InterPro" id="IPR038989">
    <property type="entry name" value="UbiJ"/>
</dbReference>
<reference evidence="2 3" key="1">
    <citation type="journal article" date="2011" name="J. Bacteriol.">
        <title>Genome sequence of strain IMCC3088, a proteorhodopsin-containing marine bacterium belonging to the OM60/NOR5 clade.</title>
        <authorList>
            <person name="Jang Y."/>
            <person name="Oh H.M."/>
            <person name="Kang I."/>
            <person name="Lee K."/>
            <person name="Yang S.J."/>
            <person name="Cho J.C."/>
        </authorList>
    </citation>
    <scope>NUCLEOTIDE SEQUENCE [LARGE SCALE GENOMIC DNA]</scope>
    <source>
        <strain evidence="2 3">IMCC3088</strain>
    </source>
</reference>
<dbReference type="STRING" id="2518989.IMCC3088_983"/>
<keyword evidence="1" id="KW-0963">Cytoplasm</keyword>
<keyword evidence="1" id="KW-0831">Ubiquinone biosynthesis</keyword>
<keyword evidence="3" id="KW-1185">Reference proteome</keyword>
<comment type="caution">
    <text evidence="2">The sequence shown here is derived from an EMBL/GenBank/DDBJ whole genome shotgun (WGS) entry which is preliminary data.</text>
</comment>
<organism evidence="2 3">
    <name type="scientific">Aequoribacter fuscus</name>
    <dbReference type="NCBI Taxonomy" id="2518989"/>
    <lineage>
        <taxon>Bacteria</taxon>
        <taxon>Pseudomonadati</taxon>
        <taxon>Pseudomonadota</taxon>
        <taxon>Gammaproteobacteria</taxon>
        <taxon>Cellvibrionales</taxon>
        <taxon>Halieaceae</taxon>
        <taxon>Aequoribacter</taxon>
    </lineage>
</organism>
<protein>
    <recommendedName>
        <fullName evidence="1">Ubiquinone biosynthesis accessory factor UbiJ</fullName>
    </recommendedName>
</protein>
<accession>F3L0P1</accession>
<dbReference type="RefSeq" id="WP_009575273.1">
    <property type="nucleotide sequence ID" value="NZ_AEIG01000024.1"/>
</dbReference>
<sequence length="211" mass="23399">MVDLPTLDPTLHVALLGAAEEAINRALPYAPQTQATLAKLEGQSVQATVTEPHFHVTIILGKTLQLRAVYEEKVDASIEGTLREYLAAAAADDPAIALINGNLRIRGDSRLMQNLQRLVSELDIDWEAPIAAVVGDVAGHQIGKTLRGLFAWGKQSRSSVERQLSEFILEEARLSPSKRELEDFYRDIRKLQQNIDRAEAKLKRLARQRGS</sequence>
<dbReference type="eggNOG" id="COG3165">
    <property type="taxonomic scope" value="Bacteria"/>
</dbReference>
<dbReference type="InterPro" id="IPR036527">
    <property type="entry name" value="SCP2_sterol-bd_dom_sf"/>
</dbReference>
<dbReference type="SUPFAM" id="SSF55718">
    <property type="entry name" value="SCP-like"/>
    <property type="match status" value="1"/>
</dbReference>
<dbReference type="UniPathway" id="UPA00232"/>
<gene>
    <name evidence="1" type="primary">ubiJ</name>
    <name evidence="2" type="ORF">IMCC3088_983</name>
</gene>